<dbReference type="EMBL" id="BFEA01000502">
    <property type="protein sequence ID" value="GBG85040.1"/>
    <property type="molecule type" value="Genomic_DNA"/>
</dbReference>
<keyword evidence="4" id="KW-0418">Kinase</keyword>
<dbReference type="UniPathway" id="UPA00109">
    <property type="reaction ID" value="UER00182"/>
</dbReference>
<dbReference type="InterPro" id="IPR050929">
    <property type="entry name" value="PFKA"/>
</dbReference>
<evidence type="ECO:0000256" key="6">
    <source>
        <dbReference type="SAM" id="MobiDB-lite"/>
    </source>
</evidence>
<comment type="caution">
    <text evidence="8">The sequence shown here is derived from an EMBL/GenBank/DDBJ whole genome shotgun (WGS) entry which is preliminary data.</text>
</comment>
<dbReference type="InterPro" id="IPR000023">
    <property type="entry name" value="Phosphofructokinase_dom"/>
</dbReference>
<gene>
    <name evidence="8" type="ORF">CBR_g39504</name>
</gene>
<dbReference type="OrthoDB" id="537915at2759"/>
<dbReference type="InterPro" id="IPR022953">
    <property type="entry name" value="ATP_PFK"/>
</dbReference>
<feature type="region of interest" description="Disordered" evidence="6">
    <location>
        <begin position="204"/>
        <end position="246"/>
    </location>
</feature>
<dbReference type="PRINTS" id="PR00476">
    <property type="entry name" value="PHFRCTKINASE"/>
</dbReference>
<dbReference type="Gramene" id="GBG85040">
    <property type="protein sequence ID" value="GBG85040"/>
    <property type="gene ID" value="CBR_g39504"/>
</dbReference>
<comment type="cofactor">
    <cofactor evidence="1">
        <name>Mg(2+)</name>
        <dbReference type="ChEBI" id="CHEBI:18420"/>
    </cofactor>
</comment>
<keyword evidence="5" id="KW-0460">Magnesium</keyword>
<dbReference type="Proteomes" id="UP000265515">
    <property type="component" value="Unassembled WGS sequence"/>
</dbReference>
<evidence type="ECO:0000256" key="3">
    <source>
        <dbReference type="ARBA" id="ARBA00022723"/>
    </source>
</evidence>
<evidence type="ECO:0000313" key="9">
    <source>
        <dbReference type="Proteomes" id="UP000265515"/>
    </source>
</evidence>
<dbReference type="GO" id="GO:0046872">
    <property type="term" value="F:metal ion binding"/>
    <property type="evidence" value="ECO:0007669"/>
    <property type="project" value="UniProtKB-KW"/>
</dbReference>
<dbReference type="AlphaFoldDB" id="A0A388LRS6"/>
<reference evidence="8 9" key="1">
    <citation type="journal article" date="2018" name="Cell">
        <title>The Chara Genome: Secondary Complexity and Implications for Plant Terrestrialization.</title>
        <authorList>
            <person name="Nishiyama T."/>
            <person name="Sakayama H."/>
            <person name="Vries J.D."/>
            <person name="Buschmann H."/>
            <person name="Saint-Marcoux D."/>
            <person name="Ullrich K.K."/>
            <person name="Haas F.B."/>
            <person name="Vanderstraeten L."/>
            <person name="Becker D."/>
            <person name="Lang D."/>
            <person name="Vosolsobe S."/>
            <person name="Rombauts S."/>
            <person name="Wilhelmsson P.K.I."/>
            <person name="Janitza P."/>
            <person name="Kern R."/>
            <person name="Heyl A."/>
            <person name="Rumpler F."/>
            <person name="Villalobos L.I.A.C."/>
            <person name="Clay J.M."/>
            <person name="Skokan R."/>
            <person name="Toyoda A."/>
            <person name="Suzuki Y."/>
            <person name="Kagoshima H."/>
            <person name="Schijlen E."/>
            <person name="Tajeshwar N."/>
            <person name="Catarino B."/>
            <person name="Hetherington A.J."/>
            <person name="Saltykova A."/>
            <person name="Bonnot C."/>
            <person name="Breuninger H."/>
            <person name="Symeonidi A."/>
            <person name="Radhakrishnan G.V."/>
            <person name="Van Nieuwerburgh F."/>
            <person name="Deforce D."/>
            <person name="Chang C."/>
            <person name="Karol K.G."/>
            <person name="Hedrich R."/>
            <person name="Ulvskov P."/>
            <person name="Glockner G."/>
            <person name="Delwiche C.F."/>
            <person name="Petrasek J."/>
            <person name="Van de Peer Y."/>
            <person name="Friml J."/>
            <person name="Beilby M."/>
            <person name="Dolan L."/>
            <person name="Kohara Y."/>
            <person name="Sugano S."/>
            <person name="Fujiyama A."/>
            <person name="Delaux P.-M."/>
            <person name="Quint M."/>
            <person name="TheiBen G."/>
            <person name="Hagemann M."/>
            <person name="Harholt J."/>
            <person name="Dunand C."/>
            <person name="Zachgo S."/>
            <person name="Langdale J."/>
            <person name="Maumus F."/>
            <person name="Straeten D.V.D."/>
            <person name="Gould S.B."/>
            <person name="Rensing S.A."/>
        </authorList>
    </citation>
    <scope>NUCLEOTIDE SEQUENCE [LARGE SCALE GENOMIC DNA]</scope>
    <source>
        <strain evidence="8 9">S276</strain>
    </source>
</reference>
<keyword evidence="3" id="KW-0479">Metal-binding</keyword>
<sequence>MGLMVYIIGGDGTQRGAVKIHKECVRRGLKVAVAGIPKTVDNDVAIIDKSFGFDTAVEAAQDAISAAHVEVTSTPKAVGVVKVMGRYAGHIAVAATLGSRDVDCCLIPEIPFFIDGEGGLFQFLEARLRENDHCVILVAEGAGQDLMRETFGNKENTDQSGNKSLLDVGLWLSSQLKEKWRKEKGESLSLKYIELVLSYLNCTSPQKRPDSGVEATNNQPEFSRRSHATKGVPSSEPKKGGQGKAK</sequence>
<dbReference type="Gene3D" id="3.40.50.460">
    <property type="entry name" value="Phosphofructokinase domain"/>
    <property type="match status" value="1"/>
</dbReference>
<dbReference type="PANTHER" id="PTHR45770">
    <property type="entry name" value="ATP-DEPENDENT 6-PHOSPHOFRUCTOKINASE 1"/>
    <property type="match status" value="1"/>
</dbReference>
<evidence type="ECO:0000256" key="1">
    <source>
        <dbReference type="ARBA" id="ARBA00001946"/>
    </source>
</evidence>
<evidence type="ECO:0000256" key="4">
    <source>
        <dbReference type="ARBA" id="ARBA00022777"/>
    </source>
</evidence>
<evidence type="ECO:0000256" key="5">
    <source>
        <dbReference type="ARBA" id="ARBA00022842"/>
    </source>
</evidence>
<proteinExistence type="predicted"/>
<feature type="domain" description="Phosphofructokinase" evidence="7">
    <location>
        <begin position="5"/>
        <end position="156"/>
    </location>
</feature>
<protein>
    <recommendedName>
        <fullName evidence="7">Phosphofructokinase domain-containing protein</fullName>
    </recommendedName>
</protein>
<dbReference type="Pfam" id="PF00365">
    <property type="entry name" value="PFK"/>
    <property type="match status" value="1"/>
</dbReference>
<dbReference type="STRING" id="69332.A0A388LRS6"/>
<keyword evidence="9" id="KW-1185">Reference proteome</keyword>
<dbReference type="GO" id="GO:0006002">
    <property type="term" value="P:fructose 6-phosphate metabolic process"/>
    <property type="evidence" value="ECO:0007669"/>
    <property type="project" value="InterPro"/>
</dbReference>
<dbReference type="SUPFAM" id="SSF53784">
    <property type="entry name" value="Phosphofructokinase"/>
    <property type="match status" value="1"/>
</dbReference>
<dbReference type="OMA" id="LRENDHC"/>
<organism evidence="8 9">
    <name type="scientific">Chara braunii</name>
    <name type="common">Braun's stonewort</name>
    <dbReference type="NCBI Taxonomy" id="69332"/>
    <lineage>
        <taxon>Eukaryota</taxon>
        <taxon>Viridiplantae</taxon>
        <taxon>Streptophyta</taxon>
        <taxon>Charophyceae</taxon>
        <taxon>Charales</taxon>
        <taxon>Characeae</taxon>
        <taxon>Chara</taxon>
    </lineage>
</organism>
<dbReference type="InterPro" id="IPR035966">
    <property type="entry name" value="PKF_sf"/>
</dbReference>
<dbReference type="GO" id="GO:0003872">
    <property type="term" value="F:6-phosphofructokinase activity"/>
    <property type="evidence" value="ECO:0007669"/>
    <property type="project" value="InterPro"/>
</dbReference>
<evidence type="ECO:0000259" key="7">
    <source>
        <dbReference type="Pfam" id="PF00365"/>
    </source>
</evidence>
<keyword evidence="2" id="KW-0808">Transferase</keyword>
<name>A0A388LRS6_CHABU</name>
<evidence type="ECO:0000256" key="2">
    <source>
        <dbReference type="ARBA" id="ARBA00022679"/>
    </source>
</evidence>
<accession>A0A388LRS6</accession>
<evidence type="ECO:0000313" key="8">
    <source>
        <dbReference type="EMBL" id="GBG85040.1"/>
    </source>
</evidence>